<accession>A0AAJ3KK20</accession>
<dbReference type="EMBL" id="JAAIRM010000042">
    <property type="protein sequence ID" value="NSI20720.1"/>
    <property type="molecule type" value="Genomic_DNA"/>
</dbReference>
<gene>
    <name evidence="3" type="ORF">G4958_15585</name>
    <name evidence="2" type="ORF">LIQ10_17130</name>
</gene>
<evidence type="ECO:0000259" key="1">
    <source>
        <dbReference type="Pfam" id="PF01850"/>
    </source>
</evidence>
<dbReference type="Proteomes" id="UP001297422">
    <property type="component" value="Unassembled WGS sequence"/>
</dbReference>
<sequence>MIFLDTCIWIELLGVRTPVKSHEIQQAKAASELLGNIIANNQTIVTCKEQLIELVSAIEKVMMKSVSKERKNKQLSGVGNLKDFRKLQEFQNTKRLCETVIHDVHHFATLQNIGNYEIEPLIQRLDLADINDCLYYDYCLKEHIEFYTFDSDLEKIDRNKKVHCYNAEKNIWRGHKIQI</sequence>
<dbReference type="InterPro" id="IPR002716">
    <property type="entry name" value="PIN_dom"/>
</dbReference>
<organism evidence="3 4">
    <name type="scientific">Mediterraneibacter gnavus</name>
    <name type="common">Ruminococcus gnavus</name>
    <dbReference type="NCBI Taxonomy" id="33038"/>
    <lineage>
        <taxon>Bacteria</taxon>
        <taxon>Bacillati</taxon>
        <taxon>Bacillota</taxon>
        <taxon>Clostridia</taxon>
        <taxon>Lachnospirales</taxon>
        <taxon>Lachnospiraceae</taxon>
        <taxon>Mediterraneibacter</taxon>
    </lineage>
</organism>
<dbReference type="Pfam" id="PF01850">
    <property type="entry name" value="PIN"/>
    <property type="match status" value="1"/>
</dbReference>
<evidence type="ECO:0000313" key="4">
    <source>
        <dbReference type="Proteomes" id="UP001296643"/>
    </source>
</evidence>
<dbReference type="Proteomes" id="UP001296643">
    <property type="component" value="Unassembled WGS sequence"/>
</dbReference>
<name>A0AAJ3KK20_MEDGN</name>
<dbReference type="EMBL" id="JAJBNC010000041">
    <property type="protein sequence ID" value="MCB5495433.1"/>
    <property type="molecule type" value="Genomic_DNA"/>
</dbReference>
<reference evidence="2" key="3">
    <citation type="submission" date="2021-10" db="EMBL/GenBank/DDBJ databases">
        <title>Collection of gut derived symbiotic bacterial strains cultured from healthy donors.</title>
        <authorList>
            <person name="Lin H."/>
            <person name="Littmann E."/>
            <person name="Claire K."/>
            <person name="Pamer E."/>
        </authorList>
    </citation>
    <scope>NUCLEOTIDE SEQUENCE</scope>
    <source>
        <strain evidence="2">MSK.23.4</strain>
    </source>
</reference>
<reference evidence="3" key="2">
    <citation type="submission" date="2020-02" db="EMBL/GenBank/DDBJ databases">
        <authorList>
            <person name="Littmann E."/>
            <person name="Sorbara M."/>
        </authorList>
    </citation>
    <scope>NUCLEOTIDE SEQUENCE</scope>
    <source>
        <strain evidence="3">MSK.22.53</strain>
    </source>
</reference>
<comment type="caution">
    <text evidence="3">The sequence shown here is derived from an EMBL/GenBank/DDBJ whole genome shotgun (WGS) entry which is preliminary data.</text>
</comment>
<protein>
    <submittedName>
        <fullName evidence="3">PIN domain-containing protein</fullName>
    </submittedName>
</protein>
<dbReference type="SUPFAM" id="SSF88723">
    <property type="entry name" value="PIN domain-like"/>
    <property type="match status" value="1"/>
</dbReference>
<reference evidence="3" key="1">
    <citation type="journal article" date="2020" name="Cell Host Microbe">
        <title>Functional and Genomic Variation between Human-Derived Isolates of Lachnospiraceae Reveals Inter- and Intra-Species Diversity.</title>
        <authorList>
            <person name="Sorbara M.T."/>
            <person name="Littmann E.R."/>
            <person name="Fontana E."/>
            <person name="Moody T.U."/>
            <person name="Kohout C.E."/>
            <person name="Gjonbalaj M."/>
            <person name="Eaton V."/>
            <person name="Seok R."/>
            <person name="Leiner I.M."/>
            <person name="Pamer E.G."/>
        </authorList>
    </citation>
    <scope>NUCLEOTIDE SEQUENCE</scope>
    <source>
        <strain evidence="3">MSK.22.53</strain>
    </source>
</reference>
<dbReference type="Gene3D" id="3.40.50.1010">
    <property type="entry name" value="5'-nuclease"/>
    <property type="match status" value="1"/>
</dbReference>
<proteinExistence type="predicted"/>
<dbReference type="InterPro" id="IPR029060">
    <property type="entry name" value="PIN-like_dom_sf"/>
</dbReference>
<dbReference type="AlphaFoldDB" id="A0AAJ3KK20"/>
<evidence type="ECO:0000313" key="3">
    <source>
        <dbReference type="EMBL" id="NSI20720.1"/>
    </source>
</evidence>
<feature type="domain" description="PIN" evidence="1">
    <location>
        <begin position="2"/>
        <end position="158"/>
    </location>
</feature>
<evidence type="ECO:0000313" key="2">
    <source>
        <dbReference type="EMBL" id="MCB5495433.1"/>
    </source>
</evidence>
<dbReference type="RefSeq" id="WP_173880110.1">
    <property type="nucleotide sequence ID" value="NZ_JAAIMT010000044.1"/>
</dbReference>